<evidence type="ECO:0000256" key="1">
    <source>
        <dbReference type="SAM" id="MobiDB-lite"/>
    </source>
</evidence>
<name>A0A845UT59_9GAMM</name>
<evidence type="ECO:0000313" key="2">
    <source>
        <dbReference type="EMBL" id="NDY94727.1"/>
    </source>
</evidence>
<comment type="caution">
    <text evidence="2">The sequence shown here is derived from an EMBL/GenBank/DDBJ whole genome shotgun (WGS) entry which is preliminary data.</text>
</comment>
<dbReference type="PANTHER" id="PTHR40691">
    <property type="entry name" value="(NA+)-NQR MATURATION NQRM"/>
    <property type="match status" value="1"/>
</dbReference>
<protein>
    <submittedName>
        <fullName evidence="2">(Na+)-NQR maturation NqrM</fullName>
    </submittedName>
</protein>
<organism evidence="2 3">
    <name type="scientific">Wenzhouxiangella limi</name>
    <dbReference type="NCBI Taxonomy" id="2707351"/>
    <lineage>
        <taxon>Bacteria</taxon>
        <taxon>Pseudomonadati</taxon>
        <taxon>Pseudomonadota</taxon>
        <taxon>Gammaproteobacteria</taxon>
        <taxon>Chromatiales</taxon>
        <taxon>Wenzhouxiangellaceae</taxon>
        <taxon>Wenzhouxiangella</taxon>
    </lineage>
</organism>
<feature type="region of interest" description="Disordered" evidence="1">
    <location>
        <begin position="46"/>
        <end position="70"/>
    </location>
</feature>
<gene>
    <name evidence="2" type="primary">nqrM</name>
    <name evidence="2" type="ORF">G3I74_03160</name>
</gene>
<dbReference type="Pfam" id="PF04400">
    <property type="entry name" value="NqrM"/>
    <property type="match status" value="1"/>
</dbReference>
<dbReference type="InterPro" id="IPR007495">
    <property type="entry name" value="NqrM"/>
</dbReference>
<accession>A0A845UT59</accession>
<dbReference type="PANTHER" id="PTHR40691:SF3">
    <property type="entry name" value="(NA+)-NQR MATURATION NQRM"/>
    <property type="match status" value="1"/>
</dbReference>
<dbReference type="AlphaFoldDB" id="A0A845UT59"/>
<dbReference type="EMBL" id="JAAGSC010000031">
    <property type="protein sequence ID" value="NDY94727.1"/>
    <property type="molecule type" value="Genomic_DNA"/>
</dbReference>
<reference evidence="2 3" key="1">
    <citation type="submission" date="2020-02" db="EMBL/GenBank/DDBJ databases">
        <authorList>
            <person name="Zhang X.-Y."/>
        </authorList>
    </citation>
    <scope>NUCLEOTIDE SEQUENCE [LARGE SCALE GENOMIC DNA]</scope>
    <source>
        <strain evidence="2 3">C33</strain>
    </source>
</reference>
<proteinExistence type="predicted"/>
<keyword evidence="3" id="KW-1185">Reference proteome</keyword>
<sequence length="70" mass="7072">MTTVIVSAVVMLVLFLAMMVGVLMGREPIKGSCGGIGGTGECPCGRTPGSCSTDPAVAAERDRRALSASE</sequence>
<evidence type="ECO:0000313" key="3">
    <source>
        <dbReference type="Proteomes" id="UP000484885"/>
    </source>
</evidence>
<feature type="compositionally biased region" description="Basic and acidic residues" evidence="1">
    <location>
        <begin position="59"/>
        <end position="70"/>
    </location>
</feature>
<dbReference type="Proteomes" id="UP000484885">
    <property type="component" value="Unassembled WGS sequence"/>
</dbReference>